<evidence type="ECO:0000313" key="2">
    <source>
        <dbReference type="EMBL" id="KAJ7622436.1"/>
    </source>
</evidence>
<dbReference type="AlphaFoldDB" id="A0AAD7FIW1"/>
<protein>
    <submittedName>
        <fullName evidence="2">Uncharacterized protein</fullName>
    </submittedName>
</protein>
<dbReference type="Proteomes" id="UP001221142">
    <property type="component" value="Unassembled WGS sequence"/>
</dbReference>
<organism evidence="2 3">
    <name type="scientific">Roridomyces roridus</name>
    <dbReference type="NCBI Taxonomy" id="1738132"/>
    <lineage>
        <taxon>Eukaryota</taxon>
        <taxon>Fungi</taxon>
        <taxon>Dikarya</taxon>
        <taxon>Basidiomycota</taxon>
        <taxon>Agaricomycotina</taxon>
        <taxon>Agaricomycetes</taxon>
        <taxon>Agaricomycetidae</taxon>
        <taxon>Agaricales</taxon>
        <taxon>Marasmiineae</taxon>
        <taxon>Mycenaceae</taxon>
        <taxon>Roridomyces</taxon>
    </lineage>
</organism>
<evidence type="ECO:0000256" key="1">
    <source>
        <dbReference type="SAM" id="Phobius"/>
    </source>
</evidence>
<keyword evidence="1" id="KW-0472">Membrane</keyword>
<comment type="caution">
    <text evidence="2">The sequence shown here is derived from an EMBL/GenBank/DDBJ whole genome shotgun (WGS) entry which is preliminary data.</text>
</comment>
<dbReference type="EMBL" id="JARKIF010000015">
    <property type="protein sequence ID" value="KAJ7622436.1"/>
    <property type="molecule type" value="Genomic_DNA"/>
</dbReference>
<proteinExistence type="predicted"/>
<evidence type="ECO:0000313" key="3">
    <source>
        <dbReference type="Proteomes" id="UP001221142"/>
    </source>
</evidence>
<keyword evidence="1" id="KW-0812">Transmembrane</keyword>
<reference evidence="2" key="1">
    <citation type="submission" date="2023-03" db="EMBL/GenBank/DDBJ databases">
        <title>Massive genome expansion in bonnet fungi (Mycena s.s.) driven by repeated elements and novel gene families across ecological guilds.</title>
        <authorList>
            <consortium name="Lawrence Berkeley National Laboratory"/>
            <person name="Harder C.B."/>
            <person name="Miyauchi S."/>
            <person name="Viragh M."/>
            <person name="Kuo A."/>
            <person name="Thoen E."/>
            <person name="Andreopoulos B."/>
            <person name="Lu D."/>
            <person name="Skrede I."/>
            <person name="Drula E."/>
            <person name="Henrissat B."/>
            <person name="Morin E."/>
            <person name="Kohler A."/>
            <person name="Barry K."/>
            <person name="LaButti K."/>
            <person name="Morin E."/>
            <person name="Salamov A."/>
            <person name="Lipzen A."/>
            <person name="Mereny Z."/>
            <person name="Hegedus B."/>
            <person name="Baldrian P."/>
            <person name="Stursova M."/>
            <person name="Weitz H."/>
            <person name="Taylor A."/>
            <person name="Grigoriev I.V."/>
            <person name="Nagy L.G."/>
            <person name="Martin F."/>
            <person name="Kauserud H."/>
        </authorList>
    </citation>
    <scope>NUCLEOTIDE SEQUENCE</scope>
    <source>
        <strain evidence="2">9284</strain>
    </source>
</reference>
<feature type="transmembrane region" description="Helical" evidence="1">
    <location>
        <begin position="20"/>
        <end position="42"/>
    </location>
</feature>
<keyword evidence="1" id="KW-1133">Transmembrane helix</keyword>
<accession>A0AAD7FIW1</accession>
<keyword evidence="3" id="KW-1185">Reference proteome</keyword>
<name>A0AAD7FIW1_9AGAR</name>
<sequence length="176" mass="18543">MPPAFDLATEVVRDDVSNPYPPTFLSFGSLVLHAPPILTIVFQSIRARFLTIANGPSHSYPLEPGGGAFAYLLLYGLHNHITLAHLHILRSKGRLETVAPGGGSAHGGAIQLLSVSPCLSGTSLTMSSSLLSVTGPFSCFRLHSFATVNVLEPFTLFTPGAALPLLCRLVKGIVPG</sequence>
<gene>
    <name evidence="2" type="ORF">FB45DRAFT_927781</name>
</gene>